<feature type="transmembrane region" description="Helical" evidence="7">
    <location>
        <begin position="66"/>
        <end position="87"/>
    </location>
</feature>
<sequence>MTHPGQVPRPYPGTTRADSARTTSASASSSPKAKADPSTDQKRPLLPQIAGSAIQRTVPVRSLARALVLAPVVVGLAAIAGLVFLYLDRSSLGQIQSCSMTYMYPNYYQVPLIQLLPPEIRKQVQHSSQLHRYQLWRYVEGPYPIAPRWDWTGDNPNAKETKVIPVLFVHGNAGSPRQVRSIASHTSKLVVRVTDTLNATLRFYAGTNGAFLPNK</sequence>
<feature type="domain" description="GPI inositol-deacylase PGAP1-like alpha/beta" evidence="8">
    <location>
        <begin position="163"/>
        <end position="198"/>
    </location>
</feature>
<dbReference type="OrthoDB" id="348976at2759"/>
<dbReference type="InterPro" id="IPR012908">
    <property type="entry name" value="PGAP1-ab_dom-like"/>
</dbReference>
<evidence type="ECO:0000313" key="10">
    <source>
        <dbReference type="Proteomes" id="UP000193411"/>
    </source>
</evidence>
<dbReference type="GO" id="GO:0050185">
    <property type="term" value="F:phosphatidylinositol deacylase activity"/>
    <property type="evidence" value="ECO:0007669"/>
    <property type="project" value="TreeGrafter"/>
</dbReference>
<keyword evidence="2 7" id="KW-0812">Transmembrane</keyword>
<keyword evidence="4 7" id="KW-1133">Transmembrane helix</keyword>
<proteinExistence type="predicted"/>
<reference evidence="9 10" key="1">
    <citation type="submission" date="2016-07" db="EMBL/GenBank/DDBJ databases">
        <title>Pervasive Adenine N6-methylation of Active Genes in Fungi.</title>
        <authorList>
            <consortium name="DOE Joint Genome Institute"/>
            <person name="Mondo S.J."/>
            <person name="Dannebaum R.O."/>
            <person name="Kuo R.C."/>
            <person name="Labutti K."/>
            <person name="Haridas S."/>
            <person name="Kuo A."/>
            <person name="Salamov A."/>
            <person name="Ahrendt S.R."/>
            <person name="Lipzen A."/>
            <person name="Sullivan W."/>
            <person name="Andreopoulos W.B."/>
            <person name="Clum A."/>
            <person name="Lindquist E."/>
            <person name="Daum C."/>
            <person name="Ramamoorthy G.K."/>
            <person name="Gryganskyi A."/>
            <person name="Culley D."/>
            <person name="Magnuson J.K."/>
            <person name="James T.Y."/>
            <person name="O'Malley M.A."/>
            <person name="Stajich J.E."/>
            <person name="Spatafora J.W."/>
            <person name="Visel A."/>
            <person name="Grigoriev I.V."/>
        </authorList>
    </citation>
    <scope>NUCLEOTIDE SEQUENCE [LARGE SCALE GENOMIC DNA]</scope>
    <source>
        <strain evidence="9 10">PL171</strain>
    </source>
</reference>
<dbReference type="GO" id="GO:0006505">
    <property type="term" value="P:GPI anchor metabolic process"/>
    <property type="evidence" value="ECO:0007669"/>
    <property type="project" value="TreeGrafter"/>
</dbReference>
<evidence type="ECO:0000256" key="1">
    <source>
        <dbReference type="ARBA" id="ARBA00004308"/>
    </source>
</evidence>
<keyword evidence="3" id="KW-0378">Hydrolase</keyword>
<dbReference type="PANTHER" id="PTHR15495:SF7">
    <property type="entry name" value="GPI INOSITOL-DEACYLASE"/>
    <property type="match status" value="1"/>
</dbReference>
<feature type="compositionally biased region" description="Low complexity" evidence="6">
    <location>
        <begin position="14"/>
        <end position="32"/>
    </location>
</feature>
<comment type="caution">
    <text evidence="9">The sequence shown here is derived from an EMBL/GenBank/DDBJ whole genome shotgun (WGS) entry which is preliminary data.</text>
</comment>
<dbReference type="Pfam" id="PF07819">
    <property type="entry name" value="PGAP1"/>
    <property type="match status" value="1"/>
</dbReference>
<evidence type="ECO:0000259" key="8">
    <source>
        <dbReference type="Pfam" id="PF07819"/>
    </source>
</evidence>
<evidence type="ECO:0000313" key="9">
    <source>
        <dbReference type="EMBL" id="ORZ30801.1"/>
    </source>
</evidence>
<dbReference type="PANTHER" id="PTHR15495">
    <property type="entry name" value="NEGATIVE REGULATOR OF VESICLE FORMATION-RELATED"/>
    <property type="match status" value="1"/>
</dbReference>
<evidence type="ECO:0000256" key="5">
    <source>
        <dbReference type="ARBA" id="ARBA00023136"/>
    </source>
</evidence>
<evidence type="ECO:0000256" key="3">
    <source>
        <dbReference type="ARBA" id="ARBA00022801"/>
    </source>
</evidence>
<dbReference type="GO" id="GO:0016020">
    <property type="term" value="C:membrane"/>
    <property type="evidence" value="ECO:0007669"/>
    <property type="project" value="GOC"/>
</dbReference>
<dbReference type="InterPro" id="IPR039529">
    <property type="entry name" value="PGAP1/BST1"/>
</dbReference>
<dbReference type="EMBL" id="MCFL01000074">
    <property type="protein sequence ID" value="ORZ30801.1"/>
    <property type="molecule type" value="Genomic_DNA"/>
</dbReference>
<keyword evidence="10" id="KW-1185">Reference proteome</keyword>
<evidence type="ECO:0000256" key="7">
    <source>
        <dbReference type="SAM" id="Phobius"/>
    </source>
</evidence>
<dbReference type="GO" id="GO:0005783">
    <property type="term" value="C:endoplasmic reticulum"/>
    <property type="evidence" value="ECO:0007669"/>
    <property type="project" value="TreeGrafter"/>
</dbReference>
<comment type="subcellular location">
    <subcellularLocation>
        <location evidence="1">Endomembrane system</location>
    </subcellularLocation>
</comment>
<gene>
    <name evidence="9" type="ORF">BCR44DRAFT_185897</name>
</gene>
<keyword evidence="5 7" id="KW-0472">Membrane</keyword>
<dbReference type="Proteomes" id="UP000193411">
    <property type="component" value="Unassembled WGS sequence"/>
</dbReference>
<protein>
    <recommendedName>
        <fullName evidence="8">GPI inositol-deacylase PGAP1-like alpha/beta domain-containing protein</fullName>
    </recommendedName>
</protein>
<dbReference type="STRING" id="765915.A0A1Y2HA48"/>
<dbReference type="GO" id="GO:0006888">
    <property type="term" value="P:endoplasmic reticulum to Golgi vesicle-mediated transport"/>
    <property type="evidence" value="ECO:0007669"/>
    <property type="project" value="TreeGrafter"/>
</dbReference>
<evidence type="ECO:0000256" key="4">
    <source>
        <dbReference type="ARBA" id="ARBA00022989"/>
    </source>
</evidence>
<accession>A0A1Y2HA48</accession>
<name>A0A1Y2HA48_9FUNG</name>
<evidence type="ECO:0000256" key="2">
    <source>
        <dbReference type="ARBA" id="ARBA00022692"/>
    </source>
</evidence>
<dbReference type="AlphaFoldDB" id="A0A1Y2HA48"/>
<organism evidence="9 10">
    <name type="scientific">Catenaria anguillulae PL171</name>
    <dbReference type="NCBI Taxonomy" id="765915"/>
    <lineage>
        <taxon>Eukaryota</taxon>
        <taxon>Fungi</taxon>
        <taxon>Fungi incertae sedis</taxon>
        <taxon>Blastocladiomycota</taxon>
        <taxon>Blastocladiomycetes</taxon>
        <taxon>Blastocladiales</taxon>
        <taxon>Catenariaceae</taxon>
        <taxon>Catenaria</taxon>
    </lineage>
</organism>
<feature type="compositionally biased region" description="Basic and acidic residues" evidence="6">
    <location>
        <begin position="33"/>
        <end position="43"/>
    </location>
</feature>
<evidence type="ECO:0000256" key="6">
    <source>
        <dbReference type="SAM" id="MobiDB-lite"/>
    </source>
</evidence>
<feature type="region of interest" description="Disordered" evidence="6">
    <location>
        <begin position="1"/>
        <end position="45"/>
    </location>
</feature>